<dbReference type="PROSITE" id="PS51192">
    <property type="entry name" value="HELICASE_ATP_BIND_1"/>
    <property type="match status" value="1"/>
</dbReference>
<dbReference type="PROSITE" id="PS51194">
    <property type="entry name" value="HELICASE_CTER"/>
    <property type="match status" value="1"/>
</dbReference>
<dbReference type="GO" id="GO:0006310">
    <property type="term" value="P:DNA recombination"/>
    <property type="evidence" value="ECO:0007669"/>
    <property type="project" value="UniProtKB-KW"/>
</dbReference>
<comment type="cofactor">
    <cofactor evidence="1">
        <name>FAD</name>
        <dbReference type="ChEBI" id="CHEBI:57692"/>
    </cofactor>
</comment>
<dbReference type="InterPro" id="IPR044920">
    <property type="entry name" value="MnmG_C_subdom_sf"/>
</dbReference>
<keyword evidence="15" id="KW-0472">Membrane</keyword>
<evidence type="ECO:0000256" key="7">
    <source>
        <dbReference type="ARBA" id="ARBA00022741"/>
    </source>
</evidence>
<dbReference type="GO" id="GO:0005739">
    <property type="term" value="C:mitochondrion"/>
    <property type="evidence" value="ECO:0007669"/>
    <property type="project" value="GOC"/>
</dbReference>
<evidence type="ECO:0000256" key="1">
    <source>
        <dbReference type="ARBA" id="ARBA00001974"/>
    </source>
</evidence>
<dbReference type="InterPro" id="IPR049730">
    <property type="entry name" value="SNF2/RAD54-like_C"/>
</dbReference>
<evidence type="ECO:0000259" key="16">
    <source>
        <dbReference type="PROSITE" id="PS51192"/>
    </source>
</evidence>
<feature type="region of interest" description="Disordered" evidence="14">
    <location>
        <begin position="1031"/>
        <end position="1074"/>
    </location>
</feature>
<evidence type="ECO:0000256" key="2">
    <source>
        <dbReference type="ARBA" id="ARBA00007025"/>
    </source>
</evidence>
<dbReference type="Proteomes" id="UP000626092">
    <property type="component" value="Unassembled WGS sequence"/>
</dbReference>
<dbReference type="FunFam" id="1.10.150.570:FF:000001">
    <property type="entry name" value="tRNA uridine 5-carboxymethylaminomethyl modification enzyme MnmG"/>
    <property type="match status" value="1"/>
</dbReference>
<evidence type="ECO:0000313" key="18">
    <source>
        <dbReference type="EMBL" id="KAF7123460.1"/>
    </source>
</evidence>
<keyword evidence="7" id="KW-0547">Nucleotide-binding</keyword>
<accession>A0A834G2B3</accession>
<keyword evidence="4" id="KW-0963">Cytoplasm</keyword>
<dbReference type="Pfam" id="PF01134">
    <property type="entry name" value="GIDA"/>
    <property type="match status" value="1"/>
</dbReference>
<protein>
    <recommendedName>
        <fullName evidence="20">Protein CHROMATIN REMODELING 24</fullName>
    </recommendedName>
</protein>
<sequence>MAAAVALHHLTRISRHITLSLQFFPPSTPTILQLLHKPCHVRSFQILHFDPTSPFLRRGFKLSRQLAIKGQIVLMGSDYGWLLFAVSMCHVQNLLIICSVAVSYILRSIRHSVLIWHKGLILYHLITANCCLSVLGNCYALDSSESYFADWNNHAEAADEKYDVIVVGGGHAGCEAALASARLGAKTLLLTLNIDRIAWQPCNPAVGGPAKSQLVHEVDALGGEIGKVADRCYLQKRVLNSSKGPAVRALRAQTDKREYAMHMRGIVERQAYTPNLCIREAMVTDILLGKNDNVEGVRTFFGMNFYASSVILTTGTFMSGKIWVGRTSMPAGRAGESASQGLTENLQRLGFETDRLKTGTPARVDSRTVDFSGLEPQHGDDEVSWFSFDPDYHIEREQMCCYLTRTTKRTHQLIKENLHETPTYGGWVEAKGPRYCPSIEDKIVRFQDKESHQIFLEPEGRTVPELYVQGFSTGLPERLQLPLLRTLPGLENCSMLRPAYAVEYDFLPAHQCSRSLMTKKIDGLFFSGQINGTTGYEEASAQGILSGINAARHSDGKPLVVLERESSYIGTLIDDLVTKDLREPYRMLTSQSPKVAISQIDSSKMLSETSADVTAVAFPPVSRSEHRLLLRSDNADSRLTPLGREIGLIDDRRWEIYQDKQARISEEKKRLKTVRISGLSSPYRSGNLAADVTLLSAQPVKDSSTLESLLKKPHIHYKVLDKHGFGNDLLSKIDKECVEVDIKYEGFILRQQSQLQQMVHQQHRPLPEDLDYYSMTNLCLEAREKLSKVRPQTIGQASRVGGVSPADITALLIVLETNRREAQQERRQQMLASVSEDTKQQVSELPLALCLCFGLIVNEWVYAEENEQSKVKKLDLHDDVPRFSGIVDFDSPPSTNIAAVEEKPQRVMTKGKVSSRDHLDGEEGTEEKKPSKVKVEGRRRLCKLSSKDDNHDCNDGKNKTAKDNPAFSGLADFDSPQPLRSGVGRDTSGENEIRDILSDLSSRLEILSIEKKRPAKMGNLTGESLASVTDEDYKQAKKQDNPEFSSAASSFSLTSDPCDSSSDSTNQSMAGGGTETWLDRYHEQIDHGHVEDFVGRVGRPQNAGDGLTKNETKMVPGKSVPMRQTFAAKFEERDEEDDDCVILSGNEVVKEVERRRGKLQDGFDKSAVVDPLDNCSNDSDSRDENSLTLMGPKSTFILPNKIAKILYPHQRDGLKWLWSLHCQGKGGILGDDMGLGKTMQICGFLAGLFHSNLIKRALVVCPKTLLPHWIKELSALGLSEKTREYFGSAKTRQYELQYILEDKGILLTTYDLVRNNAKALSGDYYFHDDRSEDDITWDYMILDEGHMIKNPSTQRAKSLLQIPSAHRIVISGTPIQNDLKELWALFNFCCPQLLGDKNGFKLEYEGPILRGNEKSATDREKHIGSTVAKVIISSISAVFEDCYFALQDKENRMAIILAGTMPHRCCRHECITLKRLRERIEPYFLRRMKSEVFQEDDVTEATKLSKKNEIIVWLKLTSCQRQLYEAFLKSEIVVSAFDGSPLAAITILKKICDHPLLLTKRAAEDVLEGMDSMLNQDDKVLAEKLAMHIADVAETVDFEEKPDKLSCKISFILALLDNLISEGHCILIFSQTRKMLNLIQTLIFVWPLYQESLVARGYKFLRIDGTTKANDRVKIVNDFQEGIGAPIFLLTSQVGGLGLTLTKADRVIVVDPAWNPSTDNQSVDRAYRIGQKKDVLVYRLMTCGTIEEKIYRKQDLRELFSLPRQGFDISLTQQQLHEKHDRHHTMSEYLKAHMKFLETKGIAGVSHHSLLFSKTETVPVVQGEEEIIRVKGTTFVGNSSSASQLERDVDGAKYAFNPKDVKLSRNSSSTSTAGKPTETEIKERINRLSLILADKGLVLKLPDNGYNLRKQIAELKLELEMIHQAKRTEKEVIDLDDIAAEIQRIL</sequence>
<dbReference type="Gene3D" id="3.50.50.60">
    <property type="entry name" value="FAD/NAD(P)-binding domain"/>
    <property type="match status" value="2"/>
</dbReference>
<keyword evidence="12" id="KW-0520">NAD</keyword>
<keyword evidence="6" id="KW-0819">tRNA processing</keyword>
<dbReference type="Pfam" id="PF13932">
    <property type="entry name" value="SAM_GIDA_C"/>
    <property type="match status" value="1"/>
</dbReference>
<dbReference type="InterPro" id="IPR002218">
    <property type="entry name" value="MnmG-rel"/>
</dbReference>
<keyword evidence="13" id="KW-0233">DNA recombination</keyword>
<proteinExistence type="inferred from homology"/>
<evidence type="ECO:0000256" key="15">
    <source>
        <dbReference type="SAM" id="Phobius"/>
    </source>
</evidence>
<dbReference type="InterPro" id="IPR004416">
    <property type="entry name" value="MnmG"/>
</dbReference>
<dbReference type="InterPro" id="IPR049312">
    <property type="entry name" value="GIDA_C_N"/>
</dbReference>
<dbReference type="InterPro" id="IPR014001">
    <property type="entry name" value="Helicase_ATP-bd"/>
</dbReference>
<dbReference type="SUPFAM" id="SSF51905">
    <property type="entry name" value="FAD/NAD(P)-binding domain"/>
    <property type="match status" value="1"/>
</dbReference>
<dbReference type="SMART" id="SM00490">
    <property type="entry name" value="HELICc"/>
    <property type="match status" value="1"/>
</dbReference>
<dbReference type="NCBIfam" id="TIGR00136">
    <property type="entry name" value="mnmG_gidA"/>
    <property type="match status" value="1"/>
</dbReference>
<evidence type="ECO:0000256" key="11">
    <source>
        <dbReference type="ARBA" id="ARBA00022840"/>
    </source>
</evidence>
<keyword evidence="10" id="KW-0274">FAD</keyword>
<dbReference type="PANTHER" id="PTHR11806">
    <property type="entry name" value="GLUCOSE INHIBITED DIVISION PROTEIN A"/>
    <property type="match status" value="1"/>
</dbReference>
<evidence type="ECO:0000259" key="17">
    <source>
        <dbReference type="PROSITE" id="PS51194"/>
    </source>
</evidence>
<keyword evidence="15" id="KW-1133">Transmembrane helix</keyword>
<comment type="similarity">
    <text evidence="2">Belongs to the SNF2/RAD54 helicase family.</text>
</comment>
<dbReference type="Gene3D" id="3.40.50.300">
    <property type="entry name" value="P-loop containing nucleotide triphosphate hydrolases"/>
    <property type="match status" value="1"/>
</dbReference>
<keyword evidence="8" id="KW-0378">Hydrolase</keyword>
<keyword evidence="11" id="KW-0067">ATP-binding</keyword>
<evidence type="ECO:0000256" key="14">
    <source>
        <dbReference type="SAM" id="MobiDB-lite"/>
    </source>
</evidence>
<dbReference type="InterPro" id="IPR020595">
    <property type="entry name" value="MnmG-rel_CS"/>
</dbReference>
<dbReference type="GO" id="GO:0005524">
    <property type="term" value="F:ATP binding"/>
    <property type="evidence" value="ECO:0007669"/>
    <property type="project" value="UniProtKB-KW"/>
</dbReference>
<dbReference type="GO" id="GO:0070899">
    <property type="term" value="P:mitochondrial tRNA wobble uridine modification"/>
    <property type="evidence" value="ECO:0007669"/>
    <property type="project" value="UniProtKB-ARBA"/>
</dbReference>
<dbReference type="InterPro" id="IPR036188">
    <property type="entry name" value="FAD/NAD-bd_sf"/>
</dbReference>
<evidence type="ECO:0000256" key="13">
    <source>
        <dbReference type="ARBA" id="ARBA00023172"/>
    </source>
</evidence>
<dbReference type="InterPro" id="IPR000330">
    <property type="entry name" value="SNF2_N"/>
</dbReference>
<feature type="region of interest" description="Disordered" evidence="14">
    <location>
        <begin position="905"/>
        <end position="990"/>
    </location>
</feature>
<evidence type="ECO:0008006" key="20">
    <source>
        <dbReference type="Google" id="ProtNLM"/>
    </source>
</evidence>
<dbReference type="Gene3D" id="1.10.150.570">
    <property type="entry name" value="GidA associated domain, C-terminal subdomain"/>
    <property type="match status" value="1"/>
</dbReference>
<keyword evidence="19" id="KW-1185">Reference proteome</keyword>
<dbReference type="GO" id="GO:0030488">
    <property type="term" value="P:tRNA methylation"/>
    <property type="evidence" value="ECO:0007669"/>
    <property type="project" value="TreeGrafter"/>
</dbReference>
<dbReference type="InterPro" id="IPR026904">
    <property type="entry name" value="MnmG_C"/>
</dbReference>
<evidence type="ECO:0000256" key="4">
    <source>
        <dbReference type="ARBA" id="ARBA00022490"/>
    </source>
</evidence>
<dbReference type="Gene3D" id="1.10.10.1800">
    <property type="entry name" value="tRNA uridine 5-carboxymethylaminomethyl modification enzyme MnmG/GidA"/>
    <property type="match status" value="1"/>
</dbReference>
<dbReference type="HAMAP" id="MF_00129">
    <property type="entry name" value="MnmG_GidA"/>
    <property type="match status" value="1"/>
</dbReference>
<feature type="compositionally biased region" description="Basic and acidic residues" evidence="14">
    <location>
        <begin position="1031"/>
        <end position="1041"/>
    </location>
</feature>
<feature type="region of interest" description="Disordered" evidence="14">
    <location>
        <begin position="1095"/>
        <end position="1115"/>
    </location>
</feature>
<keyword evidence="9" id="KW-0347">Helicase</keyword>
<dbReference type="FunFam" id="3.50.50.60:FF:000119">
    <property type="entry name" value="tRNA uridine 5-carboxymethylaminomethyl modification enzyme MnmG"/>
    <property type="match status" value="1"/>
</dbReference>
<dbReference type="FunFam" id="3.40.50.10810:FF:000055">
    <property type="entry name" value="Protein CHROMATIN REMODELING 24"/>
    <property type="match status" value="1"/>
</dbReference>
<dbReference type="GO" id="GO:0016787">
    <property type="term" value="F:hydrolase activity"/>
    <property type="evidence" value="ECO:0007669"/>
    <property type="project" value="UniProtKB-KW"/>
</dbReference>
<dbReference type="OrthoDB" id="413460at2759"/>
<keyword evidence="5" id="KW-0285">Flavoprotein</keyword>
<name>A0A834G2B3_RHOSS</name>
<dbReference type="GO" id="GO:0004386">
    <property type="term" value="F:helicase activity"/>
    <property type="evidence" value="ECO:0007669"/>
    <property type="project" value="UniProtKB-KW"/>
</dbReference>
<dbReference type="PANTHER" id="PTHR11806:SF0">
    <property type="entry name" value="PROTEIN MTO1 HOMOLOG, MITOCHONDRIAL"/>
    <property type="match status" value="1"/>
</dbReference>
<dbReference type="PROSITE" id="PS01280">
    <property type="entry name" value="GIDA_1"/>
    <property type="match status" value="1"/>
</dbReference>
<feature type="transmembrane region" description="Helical" evidence="15">
    <location>
        <begin position="113"/>
        <end position="135"/>
    </location>
</feature>
<dbReference type="Pfam" id="PF00271">
    <property type="entry name" value="Helicase_C"/>
    <property type="match status" value="1"/>
</dbReference>
<gene>
    <name evidence="18" type="ORF">RHSIM_Rhsim12G0009100</name>
</gene>
<feature type="domain" description="Helicase ATP-binding" evidence="16">
    <location>
        <begin position="1218"/>
        <end position="1392"/>
    </location>
</feature>
<dbReference type="Gene3D" id="3.40.50.10810">
    <property type="entry name" value="Tandem AAA-ATPase domain"/>
    <property type="match status" value="1"/>
</dbReference>
<dbReference type="GO" id="GO:0050660">
    <property type="term" value="F:flavin adenine dinucleotide binding"/>
    <property type="evidence" value="ECO:0007669"/>
    <property type="project" value="InterPro"/>
</dbReference>
<evidence type="ECO:0000256" key="9">
    <source>
        <dbReference type="ARBA" id="ARBA00022806"/>
    </source>
</evidence>
<dbReference type="EMBL" id="WJXA01000012">
    <property type="protein sequence ID" value="KAF7123460.1"/>
    <property type="molecule type" value="Genomic_DNA"/>
</dbReference>
<feature type="compositionally biased region" description="Basic and acidic residues" evidence="14">
    <location>
        <begin position="914"/>
        <end position="962"/>
    </location>
</feature>
<evidence type="ECO:0000256" key="6">
    <source>
        <dbReference type="ARBA" id="ARBA00022694"/>
    </source>
</evidence>
<keyword evidence="15" id="KW-0812">Transmembrane</keyword>
<evidence type="ECO:0000313" key="19">
    <source>
        <dbReference type="Proteomes" id="UP000626092"/>
    </source>
</evidence>
<feature type="transmembrane region" description="Helical" evidence="15">
    <location>
        <begin position="81"/>
        <end position="106"/>
    </location>
</feature>
<comment type="caution">
    <text evidence="18">The sequence shown here is derived from an EMBL/GenBank/DDBJ whole genome shotgun (WGS) entry which is preliminary data.</text>
</comment>
<dbReference type="InterPro" id="IPR040131">
    <property type="entry name" value="MnmG_N"/>
</dbReference>
<dbReference type="Pfam" id="PF21680">
    <property type="entry name" value="GIDA_C_1st"/>
    <property type="match status" value="1"/>
</dbReference>
<dbReference type="InterPro" id="IPR027417">
    <property type="entry name" value="P-loop_NTPase"/>
</dbReference>
<evidence type="ECO:0000256" key="5">
    <source>
        <dbReference type="ARBA" id="ARBA00022630"/>
    </source>
</evidence>
<dbReference type="InterPro" id="IPR001650">
    <property type="entry name" value="Helicase_C-like"/>
</dbReference>
<feature type="compositionally biased region" description="Low complexity" evidence="14">
    <location>
        <begin position="1044"/>
        <end position="1064"/>
    </location>
</feature>
<dbReference type="FunFam" id="3.50.50.60:FF:000094">
    <property type="entry name" value="tRNA uridine 5-carboxymethylaminomethyl modification enzyme MnmG"/>
    <property type="match status" value="1"/>
</dbReference>
<evidence type="ECO:0000256" key="3">
    <source>
        <dbReference type="ARBA" id="ARBA00007653"/>
    </source>
</evidence>
<evidence type="ECO:0000256" key="12">
    <source>
        <dbReference type="ARBA" id="ARBA00023027"/>
    </source>
</evidence>
<evidence type="ECO:0000256" key="8">
    <source>
        <dbReference type="ARBA" id="ARBA00022801"/>
    </source>
</evidence>
<evidence type="ECO:0000256" key="10">
    <source>
        <dbReference type="ARBA" id="ARBA00022827"/>
    </source>
</evidence>
<dbReference type="SMART" id="SM01228">
    <property type="entry name" value="GIDA_assoc_3"/>
    <property type="match status" value="1"/>
</dbReference>
<dbReference type="SMART" id="SM00487">
    <property type="entry name" value="DEXDc"/>
    <property type="match status" value="1"/>
</dbReference>
<feature type="domain" description="Helicase C-terminal" evidence="17">
    <location>
        <begin position="1611"/>
        <end position="1775"/>
    </location>
</feature>
<dbReference type="InterPro" id="IPR047001">
    <property type="entry name" value="MnmG_C_subdom"/>
</dbReference>
<comment type="similarity">
    <text evidence="3">Belongs to the MnmG family.</text>
</comment>
<dbReference type="Pfam" id="PF00176">
    <property type="entry name" value="SNF2-rel_dom"/>
    <property type="match status" value="1"/>
</dbReference>
<dbReference type="SUPFAM" id="SSF52540">
    <property type="entry name" value="P-loop containing nucleoside triphosphate hydrolases"/>
    <property type="match status" value="2"/>
</dbReference>
<organism evidence="18 19">
    <name type="scientific">Rhododendron simsii</name>
    <name type="common">Sims's rhododendron</name>
    <dbReference type="NCBI Taxonomy" id="118357"/>
    <lineage>
        <taxon>Eukaryota</taxon>
        <taxon>Viridiplantae</taxon>
        <taxon>Streptophyta</taxon>
        <taxon>Embryophyta</taxon>
        <taxon>Tracheophyta</taxon>
        <taxon>Spermatophyta</taxon>
        <taxon>Magnoliopsida</taxon>
        <taxon>eudicotyledons</taxon>
        <taxon>Gunneridae</taxon>
        <taxon>Pentapetalae</taxon>
        <taxon>asterids</taxon>
        <taxon>Ericales</taxon>
        <taxon>Ericaceae</taxon>
        <taxon>Ericoideae</taxon>
        <taxon>Rhodoreae</taxon>
        <taxon>Rhododendron</taxon>
    </lineage>
</organism>
<dbReference type="InterPro" id="IPR038718">
    <property type="entry name" value="SNF2-like_sf"/>
</dbReference>
<dbReference type="FunFam" id="1.10.10.1800:FF:000001">
    <property type="entry name" value="tRNA uridine 5-carboxymethylaminomethyl modification enzyme MnmG"/>
    <property type="match status" value="1"/>
</dbReference>
<dbReference type="CDD" id="cd18793">
    <property type="entry name" value="SF2_C_SNF"/>
    <property type="match status" value="1"/>
</dbReference>
<reference evidence="18" key="1">
    <citation type="submission" date="2019-11" db="EMBL/GenBank/DDBJ databases">
        <authorList>
            <person name="Liu Y."/>
            <person name="Hou J."/>
            <person name="Li T.-Q."/>
            <person name="Guan C.-H."/>
            <person name="Wu X."/>
            <person name="Wu H.-Z."/>
            <person name="Ling F."/>
            <person name="Zhang R."/>
            <person name="Shi X.-G."/>
            <person name="Ren J.-P."/>
            <person name="Chen E.-F."/>
            <person name="Sun J.-M."/>
        </authorList>
    </citation>
    <scope>NUCLEOTIDE SEQUENCE</scope>
    <source>
        <strain evidence="18">Adult_tree_wgs_1</strain>
        <tissue evidence="18">Leaves</tissue>
    </source>
</reference>